<dbReference type="AlphaFoldDB" id="A0A3N0CSB6"/>
<dbReference type="Proteomes" id="UP000267128">
    <property type="component" value="Unassembled WGS sequence"/>
</dbReference>
<accession>A0A3N0CSB6</accession>
<dbReference type="EMBL" id="RJSE01000001">
    <property type="protein sequence ID" value="RNL66259.1"/>
    <property type="molecule type" value="Genomic_DNA"/>
</dbReference>
<protein>
    <submittedName>
        <fullName evidence="1">Uncharacterized protein</fullName>
    </submittedName>
</protein>
<gene>
    <name evidence="1" type="ORF">EFK50_01130</name>
</gene>
<dbReference type="RefSeq" id="WP_123225704.1">
    <property type="nucleotide sequence ID" value="NZ_RJSE01000001.1"/>
</dbReference>
<comment type="caution">
    <text evidence="1">The sequence shown here is derived from an EMBL/GenBank/DDBJ whole genome shotgun (WGS) entry which is preliminary data.</text>
</comment>
<name>A0A3N0CSB6_9ACTN</name>
<keyword evidence="2" id="KW-1185">Reference proteome</keyword>
<evidence type="ECO:0000313" key="2">
    <source>
        <dbReference type="Proteomes" id="UP000267128"/>
    </source>
</evidence>
<dbReference type="OrthoDB" id="3623056at2"/>
<proteinExistence type="predicted"/>
<organism evidence="1 2">
    <name type="scientific">Nocardioides marmoriginsengisoli</name>
    <dbReference type="NCBI Taxonomy" id="661483"/>
    <lineage>
        <taxon>Bacteria</taxon>
        <taxon>Bacillati</taxon>
        <taxon>Actinomycetota</taxon>
        <taxon>Actinomycetes</taxon>
        <taxon>Propionibacteriales</taxon>
        <taxon>Nocardioidaceae</taxon>
        <taxon>Nocardioides</taxon>
    </lineage>
</organism>
<evidence type="ECO:0000313" key="1">
    <source>
        <dbReference type="EMBL" id="RNL66259.1"/>
    </source>
</evidence>
<sequence length="393" mass="44778">MTQNSPADPVTKVNRDLTEILELSAALTHQAIQLANDRLMPGGYAMVALASVASPTAHAEWVDDAEENAIAAALRAGLNPTKIERDIETDDDDWEPPLQTLRYWSDRWRKHWDTASPEHPTLETEANFIRWALGWAHTNEPNWNACAEDINTARRRLENLLHAGSRPDRTRVVCDRPTCTKNPRQLIRVRAPRAPAAWSCISCSTEVPLDHQGDHCPNPWCHTVAPPRPVWASDPAMDRWKCPACKARYDDKAYQEAHAKQLRSEGAAKFVVLSEAIATLKAQGRPEASVRQWLKVPEHKADQCTLCRAKYDPAEYAACPRHLKDKTTKQYRYDRDGEPILCGGDLRRVWSPSLDDITEGWCELGTRRRMIWWPDLWRLHLTTRTRNRGRLTA</sequence>
<reference evidence="1 2" key="1">
    <citation type="submission" date="2018-11" db="EMBL/GenBank/DDBJ databases">
        <authorList>
            <person name="Li F."/>
        </authorList>
    </citation>
    <scope>NUCLEOTIDE SEQUENCE [LARGE SCALE GENOMIC DNA]</scope>
    <source>
        <strain evidence="1 2">Gsoil 097</strain>
    </source>
</reference>